<organism evidence="5 6">
    <name type="scientific">Trichoderma arundinaceum</name>
    <dbReference type="NCBI Taxonomy" id="490622"/>
    <lineage>
        <taxon>Eukaryota</taxon>
        <taxon>Fungi</taxon>
        <taxon>Dikarya</taxon>
        <taxon>Ascomycota</taxon>
        <taxon>Pezizomycotina</taxon>
        <taxon>Sordariomycetes</taxon>
        <taxon>Hypocreomycetidae</taxon>
        <taxon>Hypocreales</taxon>
        <taxon>Hypocreaceae</taxon>
        <taxon>Trichoderma</taxon>
    </lineage>
</organism>
<feature type="region of interest" description="Disordered" evidence="2">
    <location>
        <begin position="783"/>
        <end position="816"/>
    </location>
</feature>
<dbReference type="Pfam" id="PF08238">
    <property type="entry name" value="Sel1"/>
    <property type="match status" value="12"/>
</dbReference>
<keyword evidence="3" id="KW-1133">Transmembrane helix</keyword>
<dbReference type="PANTHER" id="PTHR11102:SF147">
    <property type="entry name" value="SEL1L ADAPTOR SUBUNIT OF ERAD E3 UBIQUITIN LIGASE"/>
    <property type="match status" value="1"/>
</dbReference>
<name>A0A395NEK5_TRIAR</name>
<gene>
    <name evidence="5" type="ORF">TARUN_7982</name>
</gene>
<comment type="similarity">
    <text evidence="1">Belongs to the sel-1 family.</text>
</comment>
<dbReference type="InterPro" id="IPR050767">
    <property type="entry name" value="Sel1_AlgK"/>
</dbReference>
<proteinExistence type="inferred from homology"/>
<dbReference type="SMART" id="SM00671">
    <property type="entry name" value="SEL1"/>
    <property type="match status" value="10"/>
</dbReference>
<keyword evidence="3" id="KW-0812">Transmembrane</keyword>
<dbReference type="SUPFAM" id="SSF81901">
    <property type="entry name" value="HCP-like"/>
    <property type="match status" value="3"/>
</dbReference>
<keyword evidence="4" id="KW-0732">Signal</keyword>
<evidence type="ECO:0000256" key="1">
    <source>
        <dbReference type="ARBA" id="ARBA00038101"/>
    </source>
</evidence>
<evidence type="ECO:0000256" key="3">
    <source>
        <dbReference type="SAM" id="Phobius"/>
    </source>
</evidence>
<dbReference type="InterPro" id="IPR011990">
    <property type="entry name" value="TPR-like_helical_dom_sf"/>
</dbReference>
<dbReference type="GO" id="GO:0005789">
    <property type="term" value="C:endoplasmic reticulum membrane"/>
    <property type="evidence" value="ECO:0007669"/>
    <property type="project" value="TreeGrafter"/>
</dbReference>
<dbReference type="EMBL" id="PXOA01000552">
    <property type="protein sequence ID" value="RFU74257.1"/>
    <property type="molecule type" value="Genomic_DNA"/>
</dbReference>
<feature type="signal peptide" evidence="4">
    <location>
        <begin position="1"/>
        <end position="19"/>
    </location>
</feature>
<reference evidence="5 6" key="1">
    <citation type="journal article" date="2018" name="PLoS Pathog.">
        <title>Evolution of structural diversity of trichothecenes, a family of toxins produced by plant pathogenic and entomopathogenic fungi.</title>
        <authorList>
            <person name="Proctor R.H."/>
            <person name="McCormick S.P."/>
            <person name="Kim H.S."/>
            <person name="Cardoza R.E."/>
            <person name="Stanley A.M."/>
            <person name="Lindo L."/>
            <person name="Kelly A."/>
            <person name="Brown D.W."/>
            <person name="Lee T."/>
            <person name="Vaughan M.M."/>
            <person name="Alexander N.J."/>
            <person name="Busman M."/>
            <person name="Gutierrez S."/>
        </authorList>
    </citation>
    <scope>NUCLEOTIDE SEQUENCE [LARGE SCALE GENOMIC DNA]</scope>
    <source>
        <strain evidence="5 6">IBT 40837</strain>
    </source>
</reference>
<feature type="chain" id="PRO_5017332846" evidence="4">
    <location>
        <begin position="20"/>
        <end position="816"/>
    </location>
</feature>
<accession>A0A395NEK5</accession>
<dbReference type="Gene3D" id="1.25.40.10">
    <property type="entry name" value="Tetratricopeptide repeat domain"/>
    <property type="match status" value="4"/>
</dbReference>
<keyword evidence="3" id="KW-0472">Membrane</keyword>
<dbReference type="STRING" id="490622.A0A395NEK5"/>
<dbReference type="AlphaFoldDB" id="A0A395NEK5"/>
<dbReference type="PANTHER" id="PTHR11102">
    <property type="entry name" value="SEL-1-LIKE PROTEIN"/>
    <property type="match status" value="1"/>
</dbReference>
<evidence type="ECO:0000256" key="4">
    <source>
        <dbReference type="SAM" id="SignalP"/>
    </source>
</evidence>
<dbReference type="Proteomes" id="UP000266272">
    <property type="component" value="Unassembled WGS sequence"/>
</dbReference>
<protein>
    <submittedName>
        <fullName evidence="5">Hrd3-involved in degradation of hmg2p</fullName>
    </submittedName>
</protein>
<keyword evidence="6" id="KW-1185">Reference proteome</keyword>
<feature type="compositionally biased region" description="Polar residues" evidence="2">
    <location>
        <begin position="783"/>
        <end position="799"/>
    </location>
</feature>
<dbReference type="InterPro" id="IPR006597">
    <property type="entry name" value="Sel1-like"/>
</dbReference>
<evidence type="ECO:0000313" key="6">
    <source>
        <dbReference type="Proteomes" id="UP000266272"/>
    </source>
</evidence>
<dbReference type="OrthoDB" id="27934at2759"/>
<feature type="transmembrane region" description="Helical" evidence="3">
    <location>
        <begin position="754"/>
        <end position="773"/>
    </location>
</feature>
<sequence>MRGWIAWLLLLAQAKAALSSHDQHPLGSQNDNSAQAAADKHAVDSLIDVTTEQENAAFLQPGNDLVDAALAELRKIPQPPRRRRESYGLFGTALRLLLRTIPTGPVTAPSQSKTATISGPLVNAVELLEQAAQQNNSDALYILADFNFFGNLSHPRDLHAAFRYYQQLASSHGNTTAQYMLGLYYSTGIGDVVPRDQAKALLYYTFAAVRGDTRAEMATGFRHLAGIGATKSCETAVKYYKRVADKAIEWYRSGPPGGMSWVSQSWRIADDDGGLYGEGASASSAGINAFKPSPNSDANAAIGDVIEYLDLMSQKGDSKASFNLGRIYYEGQRGLDHDYELARRYFVLVASRYWKKDGRPVENVKSGIDKLAGKAAGYLGRMYLRGDGVAQNFDRAKVWFDRGDSQGDALSRHGLGLMYLHGYGVKENVMKAVEYFKVSADHDYAPAQVQMGQLYLDQGGQEDVRIANNYFELAARYGNIEANYYLAELVFHGLGREKLCSMALSYYKSVAEKAEPLVSSWADANDAYEAGDYDLAFLQYLLAAEQGYEKAQTNVAYVLDTIRSKLPLSELMRRRKDKTGLLDNPALALIYWTRASRQANVDALVKMGDYYFYGIGAERDIGKAVQCYTGASDYAQSAQALFNLGWMHENGVGLTQDFHLAKRYYDHALAVNDEAYLPVTLGLLKLRIRSAWNTLTNGSVHSIQDEPRKKKDWSLSEWIANFLEDDTLVYEDDYYDDIYDGTIEDDAEDVLDGVVESTLIIGITLALVLLLWWRQRMQQQHAQNNEGARQGQRQPQGNAVNPEDAFPAWAGGGMGL</sequence>
<evidence type="ECO:0000256" key="2">
    <source>
        <dbReference type="SAM" id="MobiDB-lite"/>
    </source>
</evidence>
<dbReference type="GO" id="GO:0036503">
    <property type="term" value="P:ERAD pathway"/>
    <property type="evidence" value="ECO:0007669"/>
    <property type="project" value="TreeGrafter"/>
</dbReference>
<comment type="caution">
    <text evidence="5">The sequence shown here is derived from an EMBL/GenBank/DDBJ whole genome shotgun (WGS) entry which is preliminary data.</text>
</comment>
<evidence type="ECO:0000313" key="5">
    <source>
        <dbReference type="EMBL" id="RFU74257.1"/>
    </source>
</evidence>